<feature type="transmembrane region" description="Helical" evidence="7">
    <location>
        <begin position="253"/>
        <end position="277"/>
    </location>
</feature>
<comment type="subcellular location">
    <subcellularLocation>
        <location evidence="1 7">Cell membrane</location>
        <topology evidence="1 7">Multi-pass membrane protein</topology>
    </subcellularLocation>
</comment>
<dbReference type="Pfam" id="PF00528">
    <property type="entry name" value="BPD_transp_1"/>
    <property type="match status" value="1"/>
</dbReference>
<keyword evidence="4 7" id="KW-0812">Transmembrane</keyword>
<evidence type="ECO:0000256" key="1">
    <source>
        <dbReference type="ARBA" id="ARBA00004651"/>
    </source>
</evidence>
<protein>
    <submittedName>
        <fullName evidence="9">ABC transporter permease</fullName>
    </submittedName>
</protein>
<dbReference type="GO" id="GO:0055085">
    <property type="term" value="P:transmembrane transport"/>
    <property type="evidence" value="ECO:0007669"/>
    <property type="project" value="InterPro"/>
</dbReference>
<sequence>MSAPKRVNETLYFAFRNPKVVGAAVVVGVMLLAAVLGPSLVAFSPTERTPGATMLPPSGDHWFGTTMQGQDVLSQFVVGLRSTFLVGVLGAAIAGAVGLTIGFVAGYRGGWLDELLNMLTNIVLVIPGFVVLIIINAYLGVRSLPMQALFIGLSSWPWVARAVRSQTLSLRSRDYIDLARMSGLRTGAIIRREIAPNMYSYLFMTFVLLFGGSVLTAAALDFIGLGPTGPDSMSLGLMMNQAVQWSALTLQMWWWFIVPGAGITIIVGALYIMNVGLDEVFNPKLREM</sequence>
<dbReference type="AlphaFoldDB" id="A0A4P6F3C1"/>
<feature type="transmembrane region" description="Helical" evidence="7">
    <location>
        <begin position="84"/>
        <end position="107"/>
    </location>
</feature>
<evidence type="ECO:0000256" key="4">
    <source>
        <dbReference type="ARBA" id="ARBA00022692"/>
    </source>
</evidence>
<keyword evidence="2 7" id="KW-0813">Transport</keyword>
<accession>A0A4P6F3C1</accession>
<evidence type="ECO:0000313" key="10">
    <source>
        <dbReference type="Proteomes" id="UP000292118"/>
    </source>
</evidence>
<dbReference type="SUPFAM" id="SSF161098">
    <property type="entry name" value="MetI-like"/>
    <property type="match status" value="1"/>
</dbReference>
<dbReference type="PANTHER" id="PTHR43386">
    <property type="entry name" value="OLIGOPEPTIDE TRANSPORT SYSTEM PERMEASE PROTEIN APPC"/>
    <property type="match status" value="1"/>
</dbReference>
<keyword evidence="6 7" id="KW-0472">Membrane</keyword>
<feature type="transmembrane region" description="Helical" evidence="7">
    <location>
        <begin position="20"/>
        <end position="43"/>
    </location>
</feature>
<evidence type="ECO:0000256" key="2">
    <source>
        <dbReference type="ARBA" id="ARBA00022448"/>
    </source>
</evidence>
<evidence type="ECO:0000256" key="5">
    <source>
        <dbReference type="ARBA" id="ARBA00022989"/>
    </source>
</evidence>
<name>A0A4P6F3C1_9MICO</name>
<dbReference type="RefSeq" id="WP_129187176.1">
    <property type="nucleotide sequence ID" value="NZ_CP035493.1"/>
</dbReference>
<feature type="transmembrane region" description="Helical" evidence="7">
    <location>
        <begin position="201"/>
        <end position="225"/>
    </location>
</feature>
<proteinExistence type="inferred from homology"/>
<organism evidence="9 10">
    <name type="scientific">Xylanimonas protaetiae</name>
    <dbReference type="NCBI Taxonomy" id="2509457"/>
    <lineage>
        <taxon>Bacteria</taxon>
        <taxon>Bacillati</taxon>
        <taxon>Actinomycetota</taxon>
        <taxon>Actinomycetes</taxon>
        <taxon>Micrococcales</taxon>
        <taxon>Promicromonosporaceae</taxon>
        <taxon>Xylanimonas</taxon>
    </lineage>
</organism>
<evidence type="ECO:0000313" key="9">
    <source>
        <dbReference type="EMBL" id="QAY69786.1"/>
    </source>
</evidence>
<dbReference type="EMBL" id="CP035493">
    <property type="protein sequence ID" value="QAY69786.1"/>
    <property type="molecule type" value="Genomic_DNA"/>
</dbReference>
<keyword evidence="5 7" id="KW-1133">Transmembrane helix</keyword>
<dbReference type="KEGG" id="xya:ET471_06830"/>
<comment type="similarity">
    <text evidence="7">Belongs to the binding-protein-dependent transport system permease family.</text>
</comment>
<gene>
    <name evidence="9" type="ORF">ET471_06830</name>
</gene>
<dbReference type="PANTHER" id="PTHR43386:SF1">
    <property type="entry name" value="D,D-DIPEPTIDE TRANSPORT SYSTEM PERMEASE PROTEIN DDPC-RELATED"/>
    <property type="match status" value="1"/>
</dbReference>
<dbReference type="CDD" id="cd06261">
    <property type="entry name" value="TM_PBP2"/>
    <property type="match status" value="1"/>
</dbReference>
<evidence type="ECO:0000256" key="6">
    <source>
        <dbReference type="ARBA" id="ARBA00023136"/>
    </source>
</evidence>
<dbReference type="Gene3D" id="1.10.3720.10">
    <property type="entry name" value="MetI-like"/>
    <property type="match status" value="1"/>
</dbReference>
<dbReference type="Proteomes" id="UP000292118">
    <property type="component" value="Chromosome"/>
</dbReference>
<keyword evidence="10" id="KW-1185">Reference proteome</keyword>
<dbReference type="PROSITE" id="PS50928">
    <property type="entry name" value="ABC_TM1"/>
    <property type="match status" value="1"/>
</dbReference>
<keyword evidence="3" id="KW-1003">Cell membrane</keyword>
<feature type="transmembrane region" description="Helical" evidence="7">
    <location>
        <begin position="119"/>
        <end position="138"/>
    </location>
</feature>
<evidence type="ECO:0000256" key="3">
    <source>
        <dbReference type="ARBA" id="ARBA00022475"/>
    </source>
</evidence>
<reference evidence="9 10" key="1">
    <citation type="submission" date="2019-01" db="EMBL/GenBank/DDBJ databases">
        <title>Genome sequencing of strain FW10M-9.</title>
        <authorList>
            <person name="Heo J."/>
            <person name="Kim S.-J."/>
            <person name="Kim J.-S."/>
            <person name="Hong S.-B."/>
            <person name="Kwon S.-W."/>
        </authorList>
    </citation>
    <scope>NUCLEOTIDE SEQUENCE [LARGE SCALE GENOMIC DNA]</scope>
    <source>
        <strain evidence="9 10">FW10M-9</strain>
    </source>
</reference>
<evidence type="ECO:0000256" key="7">
    <source>
        <dbReference type="RuleBase" id="RU363032"/>
    </source>
</evidence>
<evidence type="ECO:0000259" key="8">
    <source>
        <dbReference type="PROSITE" id="PS50928"/>
    </source>
</evidence>
<dbReference type="InterPro" id="IPR050366">
    <property type="entry name" value="BP-dependent_transpt_permease"/>
</dbReference>
<dbReference type="OrthoDB" id="6637947at2"/>
<dbReference type="GO" id="GO:0005886">
    <property type="term" value="C:plasma membrane"/>
    <property type="evidence" value="ECO:0007669"/>
    <property type="project" value="UniProtKB-SubCell"/>
</dbReference>
<feature type="domain" description="ABC transmembrane type-1" evidence="8">
    <location>
        <begin position="80"/>
        <end position="276"/>
    </location>
</feature>
<dbReference type="InterPro" id="IPR000515">
    <property type="entry name" value="MetI-like"/>
</dbReference>
<dbReference type="InterPro" id="IPR035906">
    <property type="entry name" value="MetI-like_sf"/>
</dbReference>